<dbReference type="InterPro" id="IPR033767">
    <property type="entry name" value="Tail_Gp11"/>
</dbReference>
<gene>
    <name evidence="1" type="ORF">S-CBP1_0032</name>
</gene>
<keyword evidence="2" id="KW-1185">Reference proteome</keyword>
<dbReference type="Pfam" id="PF17212">
    <property type="entry name" value="Tube"/>
    <property type="match status" value="1"/>
</dbReference>
<sequence length="205" mass="23294">MTSPTYTTTQLAAVNEILGSVGQAPVTVLDQTNPEVAFAFTTLMDISREVQAEGWTYNREFEYPVVADNSGFINVPANALSMDLSNNYENSYYDTVVRDGKLYDKINHTFTWTAGKEYKVDVLWYFDFDDLPQPFRDYITARAASRAAVRLIGDPALAQTLSAFEGWRRSICIEYDCNEGDYTMFGFQKGNDFYNSYQPFKALAR</sequence>
<dbReference type="OrthoDB" id="9247at10239"/>
<dbReference type="KEGG" id="vg:22112112"/>
<dbReference type="Proteomes" id="UP000030045">
    <property type="component" value="Segment"/>
</dbReference>
<reference evidence="2" key="1">
    <citation type="submission" date="2012-12" db="EMBL/GenBank/DDBJ databases">
        <title>Genomics of marine cyanopodoviruses.</title>
        <authorList>
            <person name="Huang S."/>
            <person name="Chen F."/>
        </authorList>
    </citation>
    <scope>NUCLEOTIDE SEQUENCE [LARGE SCALE GENOMIC DNA]</scope>
</reference>
<evidence type="ECO:0000313" key="2">
    <source>
        <dbReference type="Proteomes" id="UP000030045"/>
    </source>
</evidence>
<reference evidence="1 2" key="2">
    <citation type="journal article" date="2015" name="PLoS ONE">
        <title>Comparative Genomic and Phylogenomic Analyses Reveal a Conserved Core Genome Shared by Estuarine and Oceanic Cyanopodoviruses.</title>
        <authorList>
            <person name="Huang S."/>
            <person name="Zhang S."/>
            <person name="Jiao N."/>
            <person name="Chen F."/>
        </authorList>
    </citation>
    <scope>NUCLEOTIDE SEQUENCE [LARGE SCALE GENOMIC DNA]</scope>
</reference>
<accession>A0A096VKF9</accession>
<dbReference type="RefSeq" id="YP_009103192.1">
    <property type="nucleotide sequence ID" value="NC_025456.1"/>
</dbReference>
<name>A0A096VKF9_9CAUD</name>
<dbReference type="EMBL" id="KC310802">
    <property type="protein sequence ID" value="AGK86537.1"/>
    <property type="molecule type" value="Genomic_DNA"/>
</dbReference>
<organism evidence="1 2">
    <name type="scientific">Synechococcus phage S-CBP1</name>
    <dbReference type="NCBI Taxonomy" id="1273711"/>
    <lineage>
        <taxon>Viruses</taxon>
        <taxon>Duplodnaviria</taxon>
        <taxon>Heunggongvirae</taxon>
        <taxon>Uroviricota</taxon>
        <taxon>Caudoviricetes</taxon>
        <taxon>Autographivirales</taxon>
        <taxon>Sechaudvirinae</taxon>
        <taxon>Angmobvirus</taxon>
        <taxon>Angmobvirus SCBP1</taxon>
    </lineage>
</organism>
<evidence type="ECO:0000313" key="1">
    <source>
        <dbReference type="EMBL" id="AGK86537.1"/>
    </source>
</evidence>
<proteinExistence type="predicted"/>
<dbReference type="GeneID" id="22112112"/>
<protein>
    <submittedName>
        <fullName evidence="1">Tail tubular protein A</fullName>
    </submittedName>
</protein>